<dbReference type="GO" id="GO:0003864">
    <property type="term" value="F:3-methyl-2-oxobutanoate hydroxymethyltransferase activity"/>
    <property type="evidence" value="ECO:0007669"/>
    <property type="project" value="UniProtKB-EC"/>
</dbReference>
<dbReference type="Gene3D" id="3.20.20.60">
    <property type="entry name" value="Phosphoenolpyruvate-binding domains"/>
    <property type="match status" value="1"/>
</dbReference>
<sequence>MKKITIRDIQKLKGSESPFATVTAYDFVSAQNADAVDFPLLLVGDSAAMVVYGMENTIPISMDELLFLVRAVCRGTKKALVVADMPFMSYQASVEDAVRNAGRFIKEGGAGAIKLEGGVPYTSQIRAIIDAGIPVMGHVGLLPQSYNLSSGYRIQGKSILEAEKIIEDAEAVQESGAFAVVLEGIPGDLAERITNLLDIPTIGIGAGPFCDGQIQVYHDILGLYGDFSPKHAKRYGNFGVEIQHKLAEYKNEVEEKTFPTKEHFINSNIHLEKTH</sequence>
<reference evidence="5" key="1">
    <citation type="submission" date="2018-05" db="EMBL/GenBank/DDBJ databases">
        <authorList>
            <person name="Lanie J.A."/>
            <person name="Ng W.-L."/>
            <person name="Kazmierczak K.M."/>
            <person name="Andrzejewski T.M."/>
            <person name="Davidsen T.M."/>
            <person name="Wayne K.J."/>
            <person name="Tettelin H."/>
            <person name="Glass J.I."/>
            <person name="Rusch D."/>
            <person name="Podicherti R."/>
            <person name="Tsui H.-C.T."/>
            <person name="Winkler M.E."/>
        </authorList>
    </citation>
    <scope>NUCLEOTIDE SEQUENCE</scope>
</reference>
<dbReference type="GO" id="GO:0015940">
    <property type="term" value="P:pantothenate biosynthetic process"/>
    <property type="evidence" value="ECO:0007669"/>
    <property type="project" value="InterPro"/>
</dbReference>
<dbReference type="NCBIfam" id="NF001452">
    <property type="entry name" value="PRK00311.1"/>
    <property type="match status" value="1"/>
</dbReference>
<dbReference type="EMBL" id="UINC01032538">
    <property type="protein sequence ID" value="SVB20369.1"/>
    <property type="molecule type" value="Genomic_DNA"/>
</dbReference>
<comment type="similarity">
    <text evidence="2">Belongs to the PanB family.</text>
</comment>
<name>A0A382C3F1_9ZZZZ</name>
<comment type="pathway">
    <text evidence="1">Cofactor biosynthesis; (R)-pantothenate biosynthesis; (R)-pantoate from 3-methyl-2-oxobutanoate: step 1/2.</text>
</comment>
<dbReference type="EC" id="2.1.2.11" evidence="3"/>
<evidence type="ECO:0000256" key="1">
    <source>
        <dbReference type="ARBA" id="ARBA00005033"/>
    </source>
</evidence>
<dbReference type="PANTHER" id="PTHR20881">
    <property type="entry name" value="3-METHYL-2-OXOBUTANOATE HYDROXYMETHYLTRANSFERASE"/>
    <property type="match status" value="1"/>
</dbReference>
<dbReference type="PIRSF" id="PIRSF000388">
    <property type="entry name" value="Pantoate_hydroxy_MeTrfase"/>
    <property type="match status" value="1"/>
</dbReference>
<evidence type="ECO:0000256" key="3">
    <source>
        <dbReference type="ARBA" id="ARBA00012618"/>
    </source>
</evidence>
<dbReference type="FunFam" id="3.20.20.60:FF:000003">
    <property type="entry name" value="3-methyl-2-oxobutanoate hydroxymethyltransferase"/>
    <property type="match status" value="1"/>
</dbReference>
<dbReference type="SUPFAM" id="SSF51621">
    <property type="entry name" value="Phosphoenolpyruvate/pyruvate domain"/>
    <property type="match status" value="1"/>
</dbReference>
<dbReference type="HAMAP" id="MF_00156">
    <property type="entry name" value="PanB"/>
    <property type="match status" value="1"/>
</dbReference>
<keyword evidence="4" id="KW-0808">Transferase</keyword>
<dbReference type="PANTHER" id="PTHR20881:SF0">
    <property type="entry name" value="3-METHYL-2-OXOBUTANOATE HYDROXYMETHYLTRANSFERASE"/>
    <property type="match status" value="1"/>
</dbReference>
<protein>
    <recommendedName>
        <fullName evidence="3">3-methyl-2-oxobutanoate hydroxymethyltransferase</fullName>
        <ecNumber evidence="3">2.1.2.11</ecNumber>
    </recommendedName>
</protein>
<dbReference type="GO" id="GO:0000287">
    <property type="term" value="F:magnesium ion binding"/>
    <property type="evidence" value="ECO:0007669"/>
    <property type="project" value="TreeGrafter"/>
</dbReference>
<dbReference type="InterPro" id="IPR003700">
    <property type="entry name" value="Pantoate_hydroxy_MeTrfase"/>
</dbReference>
<dbReference type="InterPro" id="IPR015813">
    <property type="entry name" value="Pyrv/PenolPyrv_kinase-like_dom"/>
</dbReference>
<proteinExistence type="inferred from homology"/>
<dbReference type="Pfam" id="PF02548">
    <property type="entry name" value="Pantoate_transf"/>
    <property type="match status" value="1"/>
</dbReference>
<dbReference type="AlphaFoldDB" id="A0A382C3F1"/>
<organism evidence="5">
    <name type="scientific">marine metagenome</name>
    <dbReference type="NCBI Taxonomy" id="408172"/>
    <lineage>
        <taxon>unclassified sequences</taxon>
        <taxon>metagenomes</taxon>
        <taxon>ecological metagenomes</taxon>
    </lineage>
</organism>
<dbReference type="CDD" id="cd06557">
    <property type="entry name" value="KPHMT-like"/>
    <property type="match status" value="1"/>
</dbReference>
<dbReference type="NCBIfam" id="TIGR00222">
    <property type="entry name" value="panB"/>
    <property type="match status" value="1"/>
</dbReference>
<accession>A0A382C3F1</accession>
<evidence type="ECO:0000313" key="5">
    <source>
        <dbReference type="EMBL" id="SVB20369.1"/>
    </source>
</evidence>
<dbReference type="InterPro" id="IPR040442">
    <property type="entry name" value="Pyrv_kinase-like_dom_sf"/>
</dbReference>
<gene>
    <name evidence="5" type="ORF">METZ01_LOCUS173223</name>
</gene>
<evidence type="ECO:0000256" key="4">
    <source>
        <dbReference type="ARBA" id="ARBA00022679"/>
    </source>
</evidence>
<evidence type="ECO:0000256" key="2">
    <source>
        <dbReference type="ARBA" id="ARBA00008676"/>
    </source>
</evidence>